<feature type="chain" id="PRO_5022144592" evidence="2">
    <location>
        <begin position="21"/>
        <end position="314"/>
    </location>
</feature>
<evidence type="ECO:0000313" key="4">
    <source>
        <dbReference type="EMBL" id="TQE97026.1"/>
    </source>
</evidence>
<keyword evidence="5" id="KW-1185">Reference proteome</keyword>
<sequence>MKTAMGALHGALLAGMLALAGCGGPAAGPAAASTPTASTRDPAVATHTAPAPPPTPCTVAADRGLNLRSGPGTAYNVIAVLPDGLAVYPQATNGDGSWLEVTGESGQPRGWVSRDYLRCPPALAGLPLATPPPTPMPPPTATPGPTSTPEPPPSPTPFTVSYTEPPNQDGDPGNLSGRILIPGEAVASPLPIFRDRLVFQLEVSDRAGEPNGHGIQKVEITISQLDEFGSIVADVYRRTEGNPPYCAFGNQEPFCEKIWVFQATDYFWPLPGQEFSGHSDIAVDPNAVYRAGMLAITDTGDSGFWFFDFKIERP</sequence>
<feature type="domain" description="SH3b" evidence="3">
    <location>
        <begin position="54"/>
        <end position="121"/>
    </location>
</feature>
<proteinExistence type="predicted"/>
<gene>
    <name evidence="4" type="ORF">FKZ61_05155</name>
</gene>
<evidence type="ECO:0000313" key="5">
    <source>
        <dbReference type="Proteomes" id="UP000317371"/>
    </source>
</evidence>
<dbReference type="Pfam" id="PF08239">
    <property type="entry name" value="SH3_3"/>
    <property type="match status" value="1"/>
</dbReference>
<comment type="caution">
    <text evidence="4">The sequence shown here is derived from an EMBL/GenBank/DDBJ whole genome shotgun (WGS) entry which is preliminary data.</text>
</comment>
<keyword evidence="2" id="KW-0732">Signal</keyword>
<dbReference type="Proteomes" id="UP000317371">
    <property type="component" value="Unassembled WGS sequence"/>
</dbReference>
<reference evidence="4 5" key="1">
    <citation type="submission" date="2019-06" db="EMBL/GenBank/DDBJ databases">
        <title>Genome sequence of Litorilinea aerophila BAA-2444.</title>
        <authorList>
            <person name="Maclea K.S."/>
            <person name="Maurais E.G."/>
            <person name="Iannazzi L.C."/>
        </authorList>
    </citation>
    <scope>NUCLEOTIDE SEQUENCE [LARGE SCALE GENOMIC DNA]</scope>
    <source>
        <strain evidence="4 5">ATCC BAA-2444</strain>
    </source>
</reference>
<dbReference type="EMBL" id="VIGC01000005">
    <property type="protein sequence ID" value="TQE97026.1"/>
    <property type="molecule type" value="Genomic_DNA"/>
</dbReference>
<dbReference type="AlphaFoldDB" id="A0A540VJX5"/>
<name>A0A540VJX5_9CHLR</name>
<dbReference type="Gene3D" id="2.30.30.40">
    <property type="entry name" value="SH3 Domains"/>
    <property type="match status" value="1"/>
</dbReference>
<dbReference type="PROSITE" id="PS51257">
    <property type="entry name" value="PROKAR_LIPOPROTEIN"/>
    <property type="match status" value="1"/>
</dbReference>
<dbReference type="RefSeq" id="WP_141609011.1">
    <property type="nucleotide sequence ID" value="NZ_VIGC02000005.1"/>
</dbReference>
<dbReference type="OrthoDB" id="163531at2"/>
<dbReference type="PROSITE" id="PS51781">
    <property type="entry name" value="SH3B"/>
    <property type="match status" value="1"/>
</dbReference>
<feature type="region of interest" description="Disordered" evidence="1">
    <location>
        <begin position="123"/>
        <end position="178"/>
    </location>
</feature>
<dbReference type="InterPro" id="IPR003646">
    <property type="entry name" value="SH3-like_bac-type"/>
</dbReference>
<dbReference type="InParanoid" id="A0A540VJX5"/>
<feature type="compositionally biased region" description="Pro residues" evidence="1">
    <location>
        <begin position="129"/>
        <end position="156"/>
    </location>
</feature>
<feature type="signal peptide" evidence="2">
    <location>
        <begin position="1"/>
        <end position="20"/>
    </location>
</feature>
<protein>
    <submittedName>
        <fullName evidence="4">SH3 domain-containing protein</fullName>
    </submittedName>
</protein>
<evidence type="ECO:0000256" key="1">
    <source>
        <dbReference type="SAM" id="MobiDB-lite"/>
    </source>
</evidence>
<organism evidence="4 5">
    <name type="scientific">Litorilinea aerophila</name>
    <dbReference type="NCBI Taxonomy" id="1204385"/>
    <lineage>
        <taxon>Bacteria</taxon>
        <taxon>Bacillati</taxon>
        <taxon>Chloroflexota</taxon>
        <taxon>Caldilineae</taxon>
        <taxon>Caldilineales</taxon>
        <taxon>Caldilineaceae</taxon>
        <taxon>Litorilinea</taxon>
    </lineage>
</organism>
<evidence type="ECO:0000256" key="2">
    <source>
        <dbReference type="SAM" id="SignalP"/>
    </source>
</evidence>
<feature type="region of interest" description="Disordered" evidence="1">
    <location>
        <begin position="28"/>
        <end position="56"/>
    </location>
</feature>
<accession>A0A540VJX5</accession>
<evidence type="ECO:0000259" key="3">
    <source>
        <dbReference type="PROSITE" id="PS51781"/>
    </source>
</evidence>